<organism evidence="1 2">
    <name type="scientific">Toxocara canis</name>
    <name type="common">Canine roundworm</name>
    <dbReference type="NCBI Taxonomy" id="6265"/>
    <lineage>
        <taxon>Eukaryota</taxon>
        <taxon>Metazoa</taxon>
        <taxon>Ecdysozoa</taxon>
        <taxon>Nematoda</taxon>
        <taxon>Chromadorea</taxon>
        <taxon>Rhabditida</taxon>
        <taxon>Spirurina</taxon>
        <taxon>Ascaridomorpha</taxon>
        <taxon>Ascaridoidea</taxon>
        <taxon>Toxocaridae</taxon>
        <taxon>Toxocara</taxon>
    </lineage>
</organism>
<evidence type="ECO:0000313" key="2">
    <source>
        <dbReference type="Proteomes" id="UP000031036"/>
    </source>
</evidence>
<protein>
    <submittedName>
        <fullName evidence="1">Uncharacterized protein</fullName>
    </submittedName>
</protein>
<keyword evidence="2" id="KW-1185">Reference proteome</keyword>
<sequence length="1175" mass="127150">MVQGFLHREQQNNVSSVGKLAHSTAFQAIDETFRAIGLSSVDDLSSKRKDAQTSVRQAFTKAISSGSVSFVGKRGERPPPPPTYLSIMVQGFLHREQQNNVSSVGKLAHSTAFQAIDETFRAIGLSSVDDLSSKRKDAQTSVRQAFTKAISSGSVSFVGKRGERPPPPPTYLSIMVQGFLHREQQNNVSSVGKLAHSTAFQAIDETFRAIGLSSVDDLSSKRKDAQTSVRQAFTKAISSGSVSFVGKRGERPPPPPTYLSIMVQGFLHREQQNNVSSVGKLAHSTAFQAIDETFRAIGLSSVDDLSSKRKDAQTSVRQAFTKAISSGSVSFVGKRGERPPPPPTYLSIMVQGFLHREQQNNVSSVGKLAHSTAFQAIDETFRAIGLSSVDDLSSKRKDAQTSVRQAFTKAISSGSVSFVGKRGERPPPPPTYLSIMVQGFLHREQQNNVSSVGKLAHSTAFQAIDETFRAIGLSSVDDLSSKRKDAQTSVRQAFTKAISSGSVSFVGKRGERPPPPPTYLSIMVQGFLHREQQNNVSSVGKLAHSTAFQAIDETFRAIGLSSVDDLSSKRKDAQTSVRQAFTKAISSGSVSFVGKRGERPPPPPTYLSIMVQGFLHREQQNNVSSVGKLAHSTAFQAIDETFRAIGLSSVDDLSSKRKDAQTSVRQAFTKAISSGSVSFVGKRGERPPPPPTYLSIMVQGFLHREQQNNVSSVGKLAHSTAFQAIDETFRAIGLSSVDDLSSKRKDAQTSVRQAFTKAISSGSVSFVGKRGERPPPPPTYLSIMVQGFLHREQQNNVSSVGKLAHSTAFQAIDETFRAIGLSSVDDLSSKRKDAQTSVRQAFTKAISSGSVSFVGKRGERPPPPPTYLSIMVQGFLHREQQNNVSSVGKLAHSTAFQAIDETFRAIGLSSVDDLSSKRKDAQTSVRQAFTKAISSGSVSFVGKRGERPPPPPTYLSIMVQGFLHREQQNNVSSVGKLAHSTAFQAIDETFRAIGLSSVDDLSSKRKDAQTSVRQAFTKAISSGSVSFVGKRGERPPPPPTYLSIMVQGFLHREQQNNVSSVGKLAHSTAFQAIDETFRAIGLSSVDDLSSKRKDAQTSVRQAFTKAISSGSVSFVGKRGERPPPPPTYLSIMVQGFLHREQQNNVSSVGKLAHSTAFQAIDETFRAIGLSSVFFF</sequence>
<name>A0A0B2UY71_TOXCA</name>
<comment type="caution">
    <text evidence="1">The sequence shown here is derived from an EMBL/GenBank/DDBJ whole genome shotgun (WGS) entry which is preliminary data.</text>
</comment>
<reference evidence="1 2" key="1">
    <citation type="submission" date="2014-11" db="EMBL/GenBank/DDBJ databases">
        <title>Genetic blueprint of the zoonotic pathogen Toxocara canis.</title>
        <authorList>
            <person name="Zhu X.-Q."/>
            <person name="Korhonen P.K."/>
            <person name="Cai H."/>
            <person name="Young N.D."/>
            <person name="Nejsum P."/>
            <person name="von Samson-Himmelstjerna G."/>
            <person name="Boag P.R."/>
            <person name="Tan P."/>
            <person name="Li Q."/>
            <person name="Min J."/>
            <person name="Yang Y."/>
            <person name="Wang X."/>
            <person name="Fang X."/>
            <person name="Hall R.S."/>
            <person name="Hofmann A."/>
            <person name="Sternberg P.W."/>
            <person name="Jex A.R."/>
            <person name="Gasser R.B."/>
        </authorList>
    </citation>
    <scope>NUCLEOTIDE SEQUENCE [LARGE SCALE GENOMIC DNA]</scope>
    <source>
        <strain evidence="1">PN_DK_2014</strain>
    </source>
</reference>
<proteinExistence type="predicted"/>
<dbReference type="AlphaFoldDB" id="A0A0B2UY71"/>
<accession>A0A0B2UY71</accession>
<evidence type="ECO:0000313" key="1">
    <source>
        <dbReference type="EMBL" id="KHN74149.1"/>
    </source>
</evidence>
<gene>
    <name evidence="1" type="ORF">Tcan_06635</name>
</gene>
<dbReference type="EMBL" id="JPKZ01002967">
    <property type="protein sequence ID" value="KHN74149.1"/>
    <property type="molecule type" value="Genomic_DNA"/>
</dbReference>
<dbReference type="Proteomes" id="UP000031036">
    <property type="component" value="Unassembled WGS sequence"/>
</dbReference>